<proteinExistence type="predicted"/>
<comment type="caution">
    <text evidence="6">The sequence shown here is derived from an EMBL/GenBank/DDBJ whole genome shotgun (WGS) entry which is preliminary data.</text>
</comment>
<dbReference type="InterPro" id="IPR032808">
    <property type="entry name" value="DoxX"/>
</dbReference>
<dbReference type="GO" id="GO:0016020">
    <property type="term" value="C:membrane"/>
    <property type="evidence" value="ECO:0007669"/>
    <property type="project" value="UniProtKB-SubCell"/>
</dbReference>
<gene>
    <name evidence="6" type="ORF">H4W31_000214</name>
</gene>
<comment type="subcellular location">
    <subcellularLocation>
        <location evidence="1">Membrane</location>
        <topology evidence="1">Multi-pass membrane protein</topology>
    </subcellularLocation>
</comment>
<keyword evidence="3 5" id="KW-1133">Transmembrane helix</keyword>
<feature type="transmembrane region" description="Helical" evidence="5">
    <location>
        <begin position="69"/>
        <end position="89"/>
    </location>
</feature>
<evidence type="ECO:0000256" key="5">
    <source>
        <dbReference type="SAM" id="Phobius"/>
    </source>
</evidence>
<dbReference type="Proteomes" id="UP000649753">
    <property type="component" value="Unassembled WGS sequence"/>
</dbReference>
<accession>A0A927R411</accession>
<dbReference type="EMBL" id="JADBEB010000001">
    <property type="protein sequence ID" value="MBE1484576.1"/>
    <property type="molecule type" value="Genomic_DNA"/>
</dbReference>
<evidence type="ECO:0000313" key="6">
    <source>
        <dbReference type="EMBL" id="MBE1484576.1"/>
    </source>
</evidence>
<organism evidence="6 7">
    <name type="scientific">Plantactinospora soyae</name>
    <dbReference type="NCBI Taxonomy" id="1544732"/>
    <lineage>
        <taxon>Bacteria</taxon>
        <taxon>Bacillati</taxon>
        <taxon>Actinomycetota</taxon>
        <taxon>Actinomycetes</taxon>
        <taxon>Micromonosporales</taxon>
        <taxon>Micromonosporaceae</taxon>
        <taxon>Plantactinospora</taxon>
    </lineage>
</organism>
<keyword evidence="4 5" id="KW-0472">Membrane</keyword>
<sequence>MFTGYIIVAALLAAVLLMSGRGKLTRDERITTSLQRANVPLSWFPPLAALEIAGAVGLVAGIWLAPLGIAAAIGVVLYFLGAVAAHLRAGDAKGVNAPLPLLLLAVAALVLRILA</sequence>
<evidence type="ECO:0000256" key="1">
    <source>
        <dbReference type="ARBA" id="ARBA00004141"/>
    </source>
</evidence>
<evidence type="ECO:0000256" key="2">
    <source>
        <dbReference type="ARBA" id="ARBA00022692"/>
    </source>
</evidence>
<evidence type="ECO:0000313" key="7">
    <source>
        <dbReference type="Proteomes" id="UP000649753"/>
    </source>
</evidence>
<keyword evidence="7" id="KW-1185">Reference proteome</keyword>
<dbReference type="Pfam" id="PF13564">
    <property type="entry name" value="DoxX_2"/>
    <property type="match status" value="1"/>
</dbReference>
<reference evidence="6" key="1">
    <citation type="submission" date="2020-10" db="EMBL/GenBank/DDBJ databases">
        <title>Sequencing the genomes of 1000 actinobacteria strains.</title>
        <authorList>
            <person name="Klenk H.-P."/>
        </authorList>
    </citation>
    <scope>NUCLEOTIDE SEQUENCE</scope>
    <source>
        <strain evidence="6">DSM 46832</strain>
    </source>
</reference>
<protein>
    <submittedName>
        <fullName evidence="6">Membrane protein YphA (DoxX/SURF4 family)</fullName>
    </submittedName>
</protein>
<name>A0A927R411_9ACTN</name>
<dbReference type="AlphaFoldDB" id="A0A927R411"/>
<evidence type="ECO:0000256" key="3">
    <source>
        <dbReference type="ARBA" id="ARBA00022989"/>
    </source>
</evidence>
<feature type="transmembrane region" description="Helical" evidence="5">
    <location>
        <begin position="95"/>
        <end position="114"/>
    </location>
</feature>
<dbReference type="RefSeq" id="WP_192764917.1">
    <property type="nucleotide sequence ID" value="NZ_JADBEB010000001.1"/>
</dbReference>
<feature type="transmembrane region" description="Helical" evidence="5">
    <location>
        <begin position="46"/>
        <end position="64"/>
    </location>
</feature>
<evidence type="ECO:0000256" key="4">
    <source>
        <dbReference type="ARBA" id="ARBA00023136"/>
    </source>
</evidence>
<keyword evidence="2 5" id="KW-0812">Transmembrane</keyword>